<name>A0A543HW60_9MICO</name>
<feature type="region of interest" description="Disordered" evidence="1">
    <location>
        <begin position="61"/>
        <end position="95"/>
    </location>
</feature>
<reference evidence="2 3" key="1">
    <citation type="submission" date="2019-06" db="EMBL/GenBank/DDBJ databases">
        <title>Genome sequencing of plant associated microbes to promote plant fitness in Sorghum bicolor and Oryza sativa.</title>
        <authorList>
            <person name="Coleman-Derr D."/>
        </authorList>
    </citation>
    <scope>NUCLEOTIDE SEQUENCE [LARGE SCALE GENOMIC DNA]</scope>
    <source>
        <strain evidence="2 3">KV-663</strain>
    </source>
</reference>
<dbReference type="OrthoDB" id="9975847at2"/>
<keyword evidence="3" id="KW-1185">Reference proteome</keyword>
<evidence type="ECO:0008006" key="4">
    <source>
        <dbReference type="Google" id="ProtNLM"/>
    </source>
</evidence>
<feature type="region of interest" description="Disordered" evidence="1">
    <location>
        <begin position="1"/>
        <end position="20"/>
    </location>
</feature>
<comment type="caution">
    <text evidence="2">The sequence shown here is derived from an EMBL/GenBank/DDBJ whole genome shotgun (WGS) entry which is preliminary data.</text>
</comment>
<dbReference type="Proteomes" id="UP000316747">
    <property type="component" value="Unassembled WGS sequence"/>
</dbReference>
<evidence type="ECO:0000313" key="3">
    <source>
        <dbReference type="Proteomes" id="UP000316747"/>
    </source>
</evidence>
<sequence>MSVVLIGWSGTSEPGGGRTARGYVDEVRVSVRRTLDGSVSWRCRQHGEGLETHCPHLEQLAMQPADPARHTGNRRHTTPADPPTDTAGANESETA</sequence>
<dbReference type="EMBL" id="VFPM01000002">
    <property type="protein sequence ID" value="TQM62588.1"/>
    <property type="molecule type" value="Genomic_DNA"/>
</dbReference>
<organism evidence="2 3">
    <name type="scientific">Humibacillus xanthopallidus</name>
    <dbReference type="NCBI Taxonomy" id="412689"/>
    <lineage>
        <taxon>Bacteria</taxon>
        <taxon>Bacillati</taxon>
        <taxon>Actinomycetota</taxon>
        <taxon>Actinomycetes</taxon>
        <taxon>Micrococcales</taxon>
        <taxon>Intrasporangiaceae</taxon>
        <taxon>Humibacillus</taxon>
    </lineage>
</organism>
<proteinExistence type="predicted"/>
<gene>
    <name evidence="2" type="ORF">FBY41_2624</name>
</gene>
<evidence type="ECO:0000313" key="2">
    <source>
        <dbReference type="EMBL" id="TQM62588.1"/>
    </source>
</evidence>
<evidence type="ECO:0000256" key="1">
    <source>
        <dbReference type="SAM" id="MobiDB-lite"/>
    </source>
</evidence>
<protein>
    <recommendedName>
        <fullName evidence="4">SWIM-type domain-containing protein</fullName>
    </recommendedName>
</protein>
<dbReference type="AlphaFoldDB" id="A0A543HW60"/>
<accession>A0A543HW60</accession>
<dbReference type="RefSeq" id="WP_141844651.1">
    <property type="nucleotide sequence ID" value="NZ_VFPM01000002.1"/>
</dbReference>